<protein>
    <recommendedName>
        <fullName evidence="8">EamA domain-containing protein</fullName>
    </recommendedName>
</protein>
<gene>
    <name evidence="9" type="ORF">GCM10017581_041490</name>
</gene>
<dbReference type="PANTHER" id="PTHR32322">
    <property type="entry name" value="INNER MEMBRANE TRANSPORTER"/>
    <property type="match status" value="1"/>
</dbReference>
<evidence type="ECO:0000256" key="2">
    <source>
        <dbReference type="ARBA" id="ARBA00007362"/>
    </source>
</evidence>
<dbReference type="InterPro" id="IPR037185">
    <property type="entry name" value="EmrE-like"/>
</dbReference>
<evidence type="ECO:0000256" key="6">
    <source>
        <dbReference type="SAM" id="Phobius"/>
    </source>
</evidence>
<keyword evidence="7" id="KW-0732">Signal</keyword>
<feature type="transmembrane region" description="Helical" evidence="6">
    <location>
        <begin position="149"/>
        <end position="165"/>
    </location>
</feature>
<keyword evidence="4 6" id="KW-1133">Transmembrane helix</keyword>
<dbReference type="SUPFAM" id="SSF103481">
    <property type="entry name" value="Multidrug resistance efflux transporter EmrE"/>
    <property type="match status" value="2"/>
</dbReference>
<evidence type="ECO:0000256" key="1">
    <source>
        <dbReference type="ARBA" id="ARBA00004141"/>
    </source>
</evidence>
<feature type="transmembrane region" description="Helical" evidence="6">
    <location>
        <begin position="64"/>
        <end position="86"/>
    </location>
</feature>
<feature type="transmembrane region" description="Helical" evidence="6">
    <location>
        <begin position="177"/>
        <end position="197"/>
    </location>
</feature>
<organism evidence="9 10">
    <name type="scientific">Dactylosporangium matsuzakiense</name>
    <dbReference type="NCBI Taxonomy" id="53360"/>
    <lineage>
        <taxon>Bacteria</taxon>
        <taxon>Bacillati</taxon>
        <taxon>Actinomycetota</taxon>
        <taxon>Actinomycetes</taxon>
        <taxon>Micromonosporales</taxon>
        <taxon>Micromonosporaceae</taxon>
        <taxon>Dactylosporangium</taxon>
    </lineage>
</organism>
<comment type="caution">
    <text evidence="9">The sequence shown here is derived from an EMBL/GenBank/DDBJ whole genome shotgun (WGS) entry which is preliminary data.</text>
</comment>
<feature type="domain" description="EamA" evidence="8">
    <location>
        <begin position="2"/>
        <end position="137"/>
    </location>
</feature>
<evidence type="ECO:0000313" key="10">
    <source>
        <dbReference type="Proteomes" id="UP001143480"/>
    </source>
</evidence>
<dbReference type="InterPro" id="IPR000620">
    <property type="entry name" value="EamA_dom"/>
</dbReference>
<feature type="domain" description="EamA" evidence="8">
    <location>
        <begin position="147"/>
        <end position="289"/>
    </location>
</feature>
<feature type="transmembrane region" description="Helical" evidence="6">
    <location>
        <begin position="121"/>
        <end position="137"/>
    </location>
</feature>
<evidence type="ECO:0000256" key="7">
    <source>
        <dbReference type="SAM" id="SignalP"/>
    </source>
</evidence>
<dbReference type="Proteomes" id="UP001143480">
    <property type="component" value="Unassembled WGS sequence"/>
</dbReference>
<keyword evidence="3 6" id="KW-0812">Transmembrane</keyword>
<dbReference type="EMBL" id="BSFP01000023">
    <property type="protein sequence ID" value="GLL02407.1"/>
    <property type="molecule type" value="Genomic_DNA"/>
</dbReference>
<proteinExistence type="inferred from homology"/>
<dbReference type="Pfam" id="PF00892">
    <property type="entry name" value="EamA"/>
    <property type="match status" value="2"/>
</dbReference>
<keyword evidence="5 6" id="KW-0472">Membrane</keyword>
<dbReference type="InterPro" id="IPR050638">
    <property type="entry name" value="AA-Vitamin_Transporters"/>
</dbReference>
<feature type="transmembrane region" description="Helical" evidence="6">
    <location>
        <begin position="92"/>
        <end position="112"/>
    </location>
</feature>
<feature type="chain" id="PRO_5040803369" description="EamA domain-containing protein" evidence="7">
    <location>
        <begin position="22"/>
        <end position="346"/>
    </location>
</feature>
<evidence type="ECO:0000256" key="3">
    <source>
        <dbReference type="ARBA" id="ARBA00022692"/>
    </source>
</evidence>
<name>A0A9W6KK20_9ACTN</name>
<feature type="signal peptide" evidence="7">
    <location>
        <begin position="1"/>
        <end position="21"/>
    </location>
</feature>
<dbReference type="AlphaFoldDB" id="A0A9W6KK20"/>
<reference evidence="9" key="2">
    <citation type="submission" date="2023-01" db="EMBL/GenBank/DDBJ databases">
        <authorList>
            <person name="Sun Q."/>
            <person name="Evtushenko L."/>
        </authorList>
    </citation>
    <scope>NUCLEOTIDE SEQUENCE</scope>
    <source>
        <strain evidence="9">VKM Ac-1321</strain>
    </source>
</reference>
<evidence type="ECO:0000256" key="4">
    <source>
        <dbReference type="ARBA" id="ARBA00022989"/>
    </source>
</evidence>
<sequence length="346" mass="35650">MTGLAIAVLASAMFGTSGAFADALMATGWTPGALVTVRVAIAALVLTPFALWSLRGRFRLLRAAWGQVLSFGAVAVAGCQLFYFNAVQRLDIGVALLLEYSGILLVVLWAWLRHAQRPRRLTIAGGAAALGGLVLVLDPGGGGLDPLGVMWGILAGTGLAGYFVMAARGEGALPPIALAWSGMAVGAAGLAAFDVLGLLPWGTSTADVTLLDRPVPWWLPIAGLSVVAGALAYATSIIASRLLGAKVASFTGLLEVLFAILFAWLALGQRPGPWQLAGGLVVLAGIALVKADESTTPVPAHDDREVDVPEGVRHPVTLGPPGIVDGRELPHEALLDSEDGVGVQIR</sequence>
<feature type="transmembrane region" description="Helical" evidence="6">
    <location>
        <begin position="217"/>
        <end position="235"/>
    </location>
</feature>
<comment type="subcellular location">
    <subcellularLocation>
        <location evidence="1">Membrane</location>
        <topology evidence="1">Multi-pass membrane protein</topology>
    </subcellularLocation>
</comment>
<accession>A0A9W6KK20</accession>
<comment type="similarity">
    <text evidence="2">Belongs to the EamA transporter family.</text>
</comment>
<feature type="transmembrane region" description="Helical" evidence="6">
    <location>
        <begin position="247"/>
        <end position="267"/>
    </location>
</feature>
<reference evidence="9" key="1">
    <citation type="journal article" date="2014" name="Int. J. Syst. Evol. Microbiol.">
        <title>Complete genome sequence of Corynebacterium casei LMG S-19264T (=DSM 44701T), isolated from a smear-ripened cheese.</title>
        <authorList>
            <consortium name="US DOE Joint Genome Institute (JGI-PGF)"/>
            <person name="Walter F."/>
            <person name="Albersmeier A."/>
            <person name="Kalinowski J."/>
            <person name="Ruckert C."/>
        </authorList>
    </citation>
    <scope>NUCLEOTIDE SEQUENCE</scope>
    <source>
        <strain evidence="9">VKM Ac-1321</strain>
    </source>
</reference>
<evidence type="ECO:0000259" key="8">
    <source>
        <dbReference type="Pfam" id="PF00892"/>
    </source>
</evidence>
<feature type="transmembrane region" description="Helical" evidence="6">
    <location>
        <begin position="31"/>
        <end position="52"/>
    </location>
</feature>
<dbReference type="GO" id="GO:0016020">
    <property type="term" value="C:membrane"/>
    <property type="evidence" value="ECO:0007669"/>
    <property type="project" value="UniProtKB-SubCell"/>
</dbReference>
<evidence type="ECO:0000256" key="5">
    <source>
        <dbReference type="ARBA" id="ARBA00023136"/>
    </source>
</evidence>
<evidence type="ECO:0000313" key="9">
    <source>
        <dbReference type="EMBL" id="GLL02407.1"/>
    </source>
</evidence>
<keyword evidence="10" id="KW-1185">Reference proteome</keyword>
<dbReference type="PANTHER" id="PTHR32322:SF2">
    <property type="entry name" value="EAMA DOMAIN-CONTAINING PROTEIN"/>
    <property type="match status" value="1"/>
</dbReference>